<dbReference type="Gene3D" id="3.40.50.2000">
    <property type="entry name" value="Glycogen Phosphorylase B"/>
    <property type="match status" value="2"/>
</dbReference>
<dbReference type="InterPro" id="IPR028098">
    <property type="entry name" value="Glyco_trans_4-like_N"/>
</dbReference>
<dbReference type="InterPro" id="IPR001296">
    <property type="entry name" value="Glyco_trans_1"/>
</dbReference>
<evidence type="ECO:0008006" key="6">
    <source>
        <dbReference type="Google" id="ProtNLM"/>
    </source>
</evidence>
<evidence type="ECO:0000259" key="3">
    <source>
        <dbReference type="Pfam" id="PF00534"/>
    </source>
</evidence>
<feature type="domain" description="Glycosyltransferase subfamily 4-like N-terminal" evidence="4">
    <location>
        <begin position="74"/>
        <end position="168"/>
    </location>
</feature>
<evidence type="ECO:0000256" key="2">
    <source>
        <dbReference type="ARBA" id="ARBA00022679"/>
    </source>
</evidence>
<evidence type="ECO:0000313" key="5">
    <source>
        <dbReference type="EMBL" id="KKN75582.1"/>
    </source>
</evidence>
<comment type="caution">
    <text evidence="5">The sequence shown here is derived from an EMBL/GenBank/DDBJ whole genome shotgun (WGS) entry which is preliminary data.</text>
</comment>
<dbReference type="PANTHER" id="PTHR12526">
    <property type="entry name" value="GLYCOSYLTRANSFERASE"/>
    <property type="match status" value="1"/>
</dbReference>
<evidence type="ECO:0000259" key="4">
    <source>
        <dbReference type="Pfam" id="PF13579"/>
    </source>
</evidence>
<proteinExistence type="predicted"/>
<protein>
    <recommendedName>
        <fullName evidence="6">Glycosyl transferase family 1 domain-containing protein</fullName>
    </recommendedName>
</protein>
<dbReference type="PANTHER" id="PTHR12526:SF629">
    <property type="entry name" value="TEICHURONIC ACID BIOSYNTHESIS GLYCOSYLTRANSFERASE TUAH-RELATED"/>
    <property type="match status" value="1"/>
</dbReference>
<organism evidence="5">
    <name type="scientific">marine sediment metagenome</name>
    <dbReference type="NCBI Taxonomy" id="412755"/>
    <lineage>
        <taxon>unclassified sequences</taxon>
        <taxon>metagenomes</taxon>
        <taxon>ecological metagenomes</taxon>
    </lineage>
</organism>
<dbReference type="EMBL" id="LAZR01000307">
    <property type="protein sequence ID" value="KKN75582.1"/>
    <property type="molecule type" value="Genomic_DNA"/>
</dbReference>
<dbReference type="CDD" id="cd03801">
    <property type="entry name" value="GT4_PimA-like"/>
    <property type="match status" value="1"/>
</dbReference>
<reference evidence="5" key="1">
    <citation type="journal article" date="2015" name="Nature">
        <title>Complex archaea that bridge the gap between prokaryotes and eukaryotes.</title>
        <authorList>
            <person name="Spang A."/>
            <person name="Saw J.H."/>
            <person name="Jorgensen S.L."/>
            <person name="Zaremba-Niedzwiedzka K."/>
            <person name="Martijn J."/>
            <person name="Lind A.E."/>
            <person name="van Eijk R."/>
            <person name="Schleper C."/>
            <person name="Guy L."/>
            <person name="Ettema T.J."/>
        </authorList>
    </citation>
    <scope>NUCLEOTIDE SEQUENCE</scope>
</reference>
<dbReference type="AlphaFoldDB" id="A0A0F9TL05"/>
<sequence length="398" mass="44530">MKVLYLSPFIAFGGATRSLVEVMRAMPSDIVDKHAIVAKGVVEKAWYPKDTTLTEVSGLMQWDNTWFSHYRGHRWLVLLRELASWRTSRKVLLQVQEAGPFDIIHCNEITLLPTAIMAKKILGASLVVHVRSLQAGPLTPRRTKWITKALARHADAIITIDEAVQRTLDPDLQTDIIYNSMPIPDERATISDDRKPLTFGIIGSLSTSKAVLETVEACIELKRRQVPFRLLIAGENVRKLTGVKGFILKSFNLARDIELEVQEMVNTHHMEDNVQMLGFVSDIGSVYDQLDVLCFPSHLDAPGRPVFEAALMGVPSIVAMRNPTKDVIENGVTGFVIDHPDPILIATAMEAFHDNRSRMKKMGRAARMAAISRFDSSCAAAKIIKVYNRALHRSETHF</sequence>
<dbReference type="Pfam" id="PF13579">
    <property type="entry name" value="Glyco_trans_4_4"/>
    <property type="match status" value="1"/>
</dbReference>
<dbReference type="Pfam" id="PF00534">
    <property type="entry name" value="Glycos_transf_1"/>
    <property type="match status" value="1"/>
</dbReference>
<dbReference type="SUPFAM" id="SSF53756">
    <property type="entry name" value="UDP-Glycosyltransferase/glycogen phosphorylase"/>
    <property type="match status" value="1"/>
</dbReference>
<gene>
    <name evidence="5" type="ORF">LCGC14_0379350</name>
</gene>
<accession>A0A0F9TL05</accession>
<feature type="domain" description="Glycosyl transferase family 1" evidence="3">
    <location>
        <begin position="191"/>
        <end position="367"/>
    </location>
</feature>
<name>A0A0F9TL05_9ZZZZ</name>
<keyword evidence="1" id="KW-0328">Glycosyltransferase</keyword>
<dbReference type="GO" id="GO:0016757">
    <property type="term" value="F:glycosyltransferase activity"/>
    <property type="evidence" value="ECO:0007669"/>
    <property type="project" value="UniProtKB-KW"/>
</dbReference>
<evidence type="ECO:0000256" key="1">
    <source>
        <dbReference type="ARBA" id="ARBA00022676"/>
    </source>
</evidence>
<keyword evidence="2" id="KW-0808">Transferase</keyword>